<proteinExistence type="predicted"/>
<dbReference type="RefSeq" id="WP_252759715.1">
    <property type="nucleotide sequence ID" value="NZ_JAMXLY010000001.1"/>
</dbReference>
<comment type="caution">
    <text evidence="2">The sequence shown here is derived from an EMBL/GenBank/DDBJ whole genome shotgun (WGS) entry which is preliminary data.</text>
</comment>
<evidence type="ECO:0000313" key="3">
    <source>
        <dbReference type="Proteomes" id="UP001204015"/>
    </source>
</evidence>
<dbReference type="PROSITE" id="PS51257">
    <property type="entry name" value="PROKAR_LIPOPROTEIN"/>
    <property type="match status" value="1"/>
</dbReference>
<dbReference type="Proteomes" id="UP001204015">
    <property type="component" value="Unassembled WGS sequence"/>
</dbReference>
<dbReference type="Pfam" id="PF14014">
    <property type="entry name" value="DUF4230"/>
    <property type="match status" value="1"/>
</dbReference>
<feature type="chain" id="PRO_5045605604" evidence="1">
    <location>
        <begin position="24"/>
        <end position="224"/>
    </location>
</feature>
<evidence type="ECO:0000256" key="1">
    <source>
        <dbReference type="SAM" id="SignalP"/>
    </source>
</evidence>
<dbReference type="InterPro" id="IPR025324">
    <property type="entry name" value="DUF4230"/>
</dbReference>
<dbReference type="EMBL" id="JAMXLY010000001">
    <property type="protein sequence ID" value="MCO6024359.1"/>
    <property type="molecule type" value="Genomic_DNA"/>
</dbReference>
<protein>
    <submittedName>
        <fullName evidence="2">DUF4230 domain-containing protein</fullName>
    </submittedName>
</protein>
<gene>
    <name evidence="2" type="ORF">NG821_00615</name>
</gene>
<accession>A0ABT1BTH2</accession>
<keyword evidence="3" id="KW-1185">Reference proteome</keyword>
<feature type="signal peptide" evidence="1">
    <location>
        <begin position="1"/>
        <end position="23"/>
    </location>
</feature>
<name>A0ABT1BTH2_9BACT</name>
<reference evidence="2 3" key="1">
    <citation type="submission" date="2022-06" db="EMBL/GenBank/DDBJ databases">
        <title>A taxonomic note on the genus Prevotella: Description of four novel genera and emended description of the genera Hallella and Xylanibacter.</title>
        <authorList>
            <person name="Hitch T.C.A."/>
        </authorList>
    </citation>
    <scope>NUCLEOTIDE SEQUENCE [LARGE SCALE GENOMIC DNA]</scope>
    <source>
        <strain evidence="2 3">DSM 100619</strain>
    </source>
</reference>
<keyword evidence="1" id="KW-0732">Signal</keyword>
<organism evidence="2 3">
    <name type="scientific">Segatella cerevisiae</name>
    <dbReference type="NCBI Taxonomy" id="2053716"/>
    <lineage>
        <taxon>Bacteria</taxon>
        <taxon>Pseudomonadati</taxon>
        <taxon>Bacteroidota</taxon>
        <taxon>Bacteroidia</taxon>
        <taxon>Bacteroidales</taxon>
        <taxon>Prevotellaceae</taxon>
        <taxon>Segatella</taxon>
    </lineage>
</organism>
<evidence type="ECO:0000313" key="2">
    <source>
        <dbReference type="EMBL" id="MCO6024359.1"/>
    </source>
</evidence>
<sequence>MKKSILFLSVLILTLMSCGKNHTAQNNESYDSLSMLMMQIKKCSRLYTAEYKVRKIVTHKDQMQLKGSLLHQSFDIHIPAGTRRIAIPMTATLKAYIDFNDFSKRNIKKHSGQLEIILPDPKIEITSTKIDHQGIRSSVPLLRSGFNEDELSAYEQQGRNAILEDIPHMGIIETARQNAAKILIPLAEAMGYSQENIKITFRKDFTAGDIQQLLNTNRIEHEKE</sequence>